<keyword evidence="1" id="KW-0472">Membrane</keyword>
<keyword evidence="1" id="KW-0812">Transmembrane</keyword>
<dbReference type="PANTHER" id="PTHR11799">
    <property type="entry name" value="PARAOXONASE"/>
    <property type="match status" value="1"/>
</dbReference>
<dbReference type="PANTHER" id="PTHR11799:SF12">
    <property type="entry name" value="PARAOXONASE-RELATED"/>
    <property type="match status" value="1"/>
</dbReference>
<evidence type="ECO:0000313" key="4">
    <source>
        <dbReference type="Proteomes" id="UP000284842"/>
    </source>
</evidence>
<gene>
    <name evidence="3" type="ORF">CVT24_012272</name>
</gene>
<dbReference type="Gene3D" id="2.120.10.30">
    <property type="entry name" value="TolB, C-terminal domain"/>
    <property type="match status" value="1"/>
</dbReference>
<dbReference type="AlphaFoldDB" id="A0A409WK40"/>
<dbReference type="Pfam" id="PF08450">
    <property type="entry name" value="SGL"/>
    <property type="match status" value="1"/>
</dbReference>
<keyword evidence="4" id="KW-1185">Reference proteome</keyword>
<dbReference type="InterPro" id="IPR011042">
    <property type="entry name" value="6-blade_b-propeller_TolB-like"/>
</dbReference>
<comment type="caution">
    <text evidence="3">The sequence shown here is derived from an EMBL/GenBank/DDBJ whole genome shotgun (WGS) entry which is preliminary data.</text>
</comment>
<evidence type="ECO:0000259" key="2">
    <source>
        <dbReference type="Pfam" id="PF08450"/>
    </source>
</evidence>
<evidence type="ECO:0000256" key="1">
    <source>
        <dbReference type="SAM" id="Phobius"/>
    </source>
</evidence>
<reference evidence="3 4" key="1">
    <citation type="journal article" date="2018" name="Evol. Lett.">
        <title>Horizontal gene cluster transfer increased hallucinogenic mushroom diversity.</title>
        <authorList>
            <person name="Reynolds H.T."/>
            <person name="Vijayakumar V."/>
            <person name="Gluck-Thaler E."/>
            <person name="Korotkin H.B."/>
            <person name="Matheny P.B."/>
            <person name="Slot J.C."/>
        </authorList>
    </citation>
    <scope>NUCLEOTIDE SEQUENCE [LARGE SCALE GENOMIC DNA]</scope>
    <source>
        <strain evidence="3 4">2629</strain>
    </source>
</reference>
<keyword evidence="1" id="KW-1133">Transmembrane helix</keyword>
<sequence length="396" mass="43182">MVERSTLNTIALLIAIFGGTWEYLLKPNLKTMGYGRVVESINNDRCETVPELSACESESPSLLCLWCKGIGNSQPTLPCSYECFRAFSEIVLHQPTGILYLACSTPQSRVHWTPAVSRLNATGASRTDYVATYDPATKKITKLIPEDLTPEVERRGFSLHGMDVVPADGSKDGKDLYVYLVNHRAPLVGDAKEVGADSVIQVFKIRIGDNVMRYVATVEHDVIITPNDIVGGRDGKSFWFTNDHIAKVGIIRELSLLGHAGTSVGYCSATSSSKWSCHFAIEKLHGANGIARSPNPANKTVYVANAYAGGLYILEEVEGKKLVKKEVAPTDRGMDNISVDADGHVWAAAFPSALTLTLKHFANPTKEVSPSSAIRFTVHPNPKAIDFGINYKIEKV</sequence>
<dbReference type="Proteomes" id="UP000284842">
    <property type="component" value="Unassembled WGS sequence"/>
</dbReference>
<name>A0A409WK40_9AGAR</name>
<organism evidence="3 4">
    <name type="scientific">Panaeolus cyanescens</name>
    <dbReference type="NCBI Taxonomy" id="181874"/>
    <lineage>
        <taxon>Eukaryota</taxon>
        <taxon>Fungi</taxon>
        <taxon>Dikarya</taxon>
        <taxon>Basidiomycota</taxon>
        <taxon>Agaricomycotina</taxon>
        <taxon>Agaricomycetes</taxon>
        <taxon>Agaricomycetidae</taxon>
        <taxon>Agaricales</taxon>
        <taxon>Agaricineae</taxon>
        <taxon>Galeropsidaceae</taxon>
        <taxon>Panaeolus</taxon>
    </lineage>
</organism>
<accession>A0A409WK40</accession>
<proteinExistence type="predicted"/>
<dbReference type="SUPFAM" id="SSF63829">
    <property type="entry name" value="Calcium-dependent phosphotriesterase"/>
    <property type="match status" value="1"/>
</dbReference>
<dbReference type="InterPro" id="IPR051288">
    <property type="entry name" value="Serum_paraoxonase/arylesterase"/>
</dbReference>
<dbReference type="EMBL" id="NHTK01005443">
    <property type="protein sequence ID" value="PPQ78885.1"/>
    <property type="molecule type" value="Genomic_DNA"/>
</dbReference>
<dbReference type="InterPro" id="IPR013658">
    <property type="entry name" value="SGL"/>
</dbReference>
<dbReference type="OrthoDB" id="5307922at2759"/>
<feature type="domain" description="SMP-30/Gluconolactonase/LRE-like region" evidence="2">
    <location>
        <begin position="211"/>
        <end position="351"/>
    </location>
</feature>
<evidence type="ECO:0000313" key="3">
    <source>
        <dbReference type="EMBL" id="PPQ78885.1"/>
    </source>
</evidence>
<feature type="transmembrane region" description="Helical" evidence="1">
    <location>
        <begin position="6"/>
        <end position="25"/>
    </location>
</feature>
<protein>
    <recommendedName>
        <fullName evidence="2">SMP-30/Gluconolactonase/LRE-like region domain-containing protein</fullName>
    </recommendedName>
</protein>
<dbReference type="InParanoid" id="A0A409WK40"/>